<dbReference type="AlphaFoldDB" id="A0A8H3VGM9"/>
<protein>
    <submittedName>
        <fullName evidence="2">Uncharacterized protein</fullName>
    </submittedName>
</protein>
<sequence>MHDHVRPLHKRILQSKWIRTQASISCKAFFGHQFKAPKIWLCTGVQLATNGDVHTGSARHNRASVGAGVYAGAIAGGPPGVLVAQTEGGHARGAEAGSHFGYEGERVWAAQFMEVSFKFSSALDPEDKDHSKTIAKIQLEDVADLKTRGLRASQDITISEEKEDVTETKGIRIDDHPYVKLMKITEWASYNECLKFSADADASERGIDA</sequence>
<accession>A0A8H3VGM9</accession>
<dbReference type="Proteomes" id="UP000490939">
    <property type="component" value="Unassembled WGS sequence"/>
</dbReference>
<evidence type="ECO:0000313" key="1">
    <source>
        <dbReference type="EMBL" id="KAE9975499.1"/>
    </source>
</evidence>
<organism evidence="2 4">
    <name type="scientific">Venturia inaequalis</name>
    <name type="common">Apple scab fungus</name>
    <dbReference type="NCBI Taxonomy" id="5025"/>
    <lineage>
        <taxon>Eukaryota</taxon>
        <taxon>Fungi</taxon>
        <taxon>Dikarya</taxon>
        <taxon>Ascomycota</taxon>
        <taxon>Pezizomycotina</taxon>
        <taxon>Dothideomycetes</taxon>
        <taxon>Pleosporomycetidae</taxon>
        <taxon>Venturiales</taxon>
        <taxon>Venturiaceae</taxon>
        <taxon>Venturia</taxon>
    </lineage>
</organism>
<comment type="caution">
    <text evidence="2">The sequence shown here is derived from an EMBL/GenBank/DDBJ whole genome shotgun (WGS) entry which is preliminary data.</text>
</comment>
<evidence type="ECO:0000313" key="2">
    <source>
        <dbReference type="EMBL" id="KAE9989777.1"/>
    </source>
</evidence>
<evidence type="ECO:0000313" key="3">
    <source>
        <dbReference type="Proteomes" id="UP000447873"/>
    </source>
</evidence>
<dbReference type="EMBL" id="WNWR01000169">
    <property type="protein sequence ID" value="KAE9989777.1"/>
    <property type="molecule type" value="Genomic_DNA"/>
</dbReference>
<dbReference type="Proteomes" id="UP000447873">
    <property type="component" value="Unassembled WGS sequence"/>
</dbReference>
<keyword evidence="4" id="KW-1185">Reference proteome</keyword>
<evidence type="ECO:0000313" key="4">
    <source>
        <dbReference type="Proteomes" id="UP000490939"/>
    </source>
</evidence>
<gene>
    <name evidence="2" type="ORF">EG327_002244</name>
    <name evidence="1" type="ORF">EG328_003158</name>
</gene>
<name>A0A8H3VGM9_VENIN</name>
<proteinExistence type="predicted"/>
<dbReference type="EMBL" id="WNWS01000193">
    <property type="protein sequence ID" value="KAE9975499.1"/>
    <property type="molecule type" value="Genomic_DNA"/>
</dbReference>
<reference evidence="2 4" key="1">
    <citation type="submission" date="2019-07" db="EMBL/GenBank/DDBJ databases">
        <title>Venturia inaequalis Genome Resource.</title>
        <authorList>
            <person name="Lichtner F.J."/>
        </authorList>
    </citation>
    <scope>NUCLEOTIDE SEQUENCE [LARGE SCALE GENOMIC DNA]</scope>
    <source>
        <strain evidence="1 3">120213</strain>
        <strain evidence="2 4">DMI_063113</strain>
    </source>
</reference>